<dbReference type="SMART" id="SM00342">
    <property type="entry name" value="HTH_ARAC"/>
    <property type="match status" value="1"/>
</dbReference>
<keyword evidence="1" id="KW-0805">Transcription regulation</keyword>
<feature type="domain" description="HTH araC/xylS-type" evidence="3">
    <location>
        <begin position="197"/>
        <end position="295"/>
    </location>
</feature>
<dbReference type="GO" id="GO:0043565">
    <property type="term" value="F:sequence-specific DNA binding"/>
    <property type="evidence" value="ECO:0007669"/>
    <property type="project" value="InterPro"/>
</dbReference>
<evidence type="ECO:0000313" key="5">
    <source>
        <dbReference type="Proteomes" id="UP000823886"/>
    </source>
</evidence>
<dbReference type="Proteomes" id="UP000823886">
    <property type="component" value="Unassembled WGS sequence"/>
</dbReference>
<reference evidence="4" key="1">
    <citation type="journal article" date="2021" name="PeerJ">
        <title>Extensive microbial diversity within the chicken gut microbiome revealed by metagenomics and culture.</title>
        <authorList>
            <person name="Gilroy R."/>
            <person name="Ravi A."/>
            <person name="Getino M."/>
            <person name="Pursley I."/>
            <person name="Horton D.L."/>
            <person name="Alikhan N.F."/>
            <person name="Baker D."/>
            <person name="Gharbi K."/>
            <person name="Hall N."/>
            <person name="Watson M."/>
            <person name="Adriaenssens E.M."/>
            <person name="Foster-Nyarko E."/>
            <person name="Jarju S."/>
            <person name="Secka A."/>
            <person name="Antonio M."/>
            <person name="Oren A."/>
            <person name="Chaudhuri R.R."/>
            <person name="La Ragione R."/>
            <person name="Hildebrand F."/>
            <person name="Pallen M.J."/>
        </authorList>
    </citation>
    <scope>NUCLEOTIDE SEQUENCE</scope>
    <source>
        <strain evidence="4">ChiBcec2-3848</strain>
    </source>
</reference>
<dbReference type="InterPro" id="IPR009057">
    <property type="entry name" value="Homeodomain-like_sf"/>
</dbReference>
<dbReference type="PANTHER" id="PTHR47893:SF1">
    <property type="entry name" value="REGULATORY PROTEIN PCHR"/>
    <property type="match status" value="1"/>
</dbReference>
<sequence length="302" mass="34628">MSRYELDHIRTEGEGEMIQYQVYPGIEVYRSSFRAEQVTMLHKPDPYVLEINYCHKGRAGWNMKGGTSVYLGEGDLCLHSMAYCADSEMMLPLGYYEGICAAVDLRQVAQSPPEILLEADLDFQQIAGKYCSCRRSAVIWADDRVQRIFGALYGIAPCLQLPYLKLKMQELLLFLSQEDPGDWQAAQYSSGQTELVKQIHSQLTRDLKQRYTIEELSRQYLLNTSSLKELFKAVYGFPVASYMKEYRVRRAMELLRDTGDSISDISKSVGYETQGKFTKAFKDVAKVLPSEYRKQCRKEQGV</sequence>
<dbReference type="PANTHER" id="PTHR47893">
    <property type="entry name" value="REGULATORY PROTEIN PCHR"/>
    <property type="match status" value="1"/>
</dbReference>
<evidence type="ECO:0000256" key="1">
    <source>
        <dbReference type="ARBA" id="ARBA00023015"/>
    </source>
</evidence>
<evidence type="ECO:0000313" key="4">
    <source>
        <dbReference type="EMBL" id="HJC62513.1"/>
    </source>
</evidence>
<dbReference type="Pfam" id="PF12833">
    <property type="entry name" value="HTH_18"/>
    <property type="match status" value="1"/>
</dbReference>
<comment type="caution">
    <text evidence="4">The sequence shown here is derived from an EMBL/GenBank/DDBJ whole genome shotgun (WGS) entry which is preliminary data.</text>
</comment>
<dbReference type="GO" id="GO:0003700">
    <property type="term" value="F:DNA-binding transcription factor activity"/>
    <property type="evidence" value="ECO:0007669"/>
    <property type="project" value="InterPro"/>
</dbReference>
<keyword evidence="2" id="KW-0804">Transcription</keyword>
<dbReference type="AlphaFoldDB" id="A0A9D2PLI6"/>
<evidence type="ECO:0000259" key="3">
    <source>
        <dbReference type="PROSITE" id="PS01124"/>
    </source>
</evidence>
<dbReference type="SUPFAM" id="SSF46689">
    <property type="entry name" value="Homeodomain-like"/>
    <property type="match status" value="1"/>
</dbReference>
<organism evidence="4 5">
    <name type="scientific">Candidatus Blautia merdavium</name>
    <dbReference type="NCBI Taxonomy" id="2838494"/>
    <lineage>
        <taxon>Bacteria</taxon>
        <taxon>Bacillati</taxon>
        <taxon>Bacillota</taxon>
        <taxon>Clostridia</taxon>
        <taxon>Lachnospirales</taxon>
        <taxon>Lachnospiraceae</taxon>
        <taxon>Blautia</taxon>
    </lineage>
</organism>
<evidence type="ECO:0000256" key="2">
    <source>
        <dbReference type="ARBA" id="ARBA00023163"/>
    </source>
</evidence>
<gene>
    <name evidence="4" type="ORF">H9753_02685</name>
</gene>
<dbReference type="PROSITE" id="PS01124">
    <property type="entry name" value="HTH_ARAC_FAMILY_2"/>
    <property type="match status" value="1"/>
</dbReference>
<proteinExistence type="predicted"/>
<dbReference type="InterPro" id="IPR018060">
    <property type="entry name" value="HTH_AraC"/>
</dbReference>
<reference evidence="4" key="2">
    <citation type="submission" date="2021-04" db="EMBL/GenBank/DDBJ databases">
        <authorList>
            <person name="Gilroy R."/>
        </authorList>
    </citation>
    <scope>NUCLEOTIDE SEQUENCE</scope>
    <source>
        <strain evidence="4">ChiBcec2-3848</strain>
    </source>
</reference>
<dbReference type="InterPro" id="IPR053142">
    <property type="entry name" value="PchR_regulatory_protein"/>
</dbReference>
<accession>A0A9D2PLI6</accession>
<protein>
    <submittedName>
        <fullName evidence="4">AraC family transcriptional regulator</fullName>
    </submittedName>
</protein>
<name>A0A9D2PLI6_9FIRM</name>
<dbReference type="EMBL" id="DWVZ01000034">
    <property type="protein sequence ID" value="HJC62513.1"/>
    <property type="molecule type" value="Genomic_DNA"/>
</dbReference>
<dbReference type="Gene3D" id="1.10.10.60">
    <property type="entry name" value="Homeodomain-like"/>
    <property type="match status" value="1"/>
</dbReference>